<evidence type="ECO:0000313" key="2">
    <source>
        <dbReference type="EMBL" id="SFW78059.1"/>
    </source>
</evidence>
<dbReference type="Gene3D" id="3.40.630.30">
    <property type="match status" value="1"/>
</dbReference>
<dbReference type="Pfam" id="PF13302">
    <property type="entry name" value="Acetyltransf_3"/>
    <property type="match status" value="1"/>
</dbReference>
<dbReference type="STRING" id="1004.SAMN05661012_04568"/>
<dbReference type="EMBL" id="CP140154">
    <property type="protein sequence ID" value="WQG88136.1"/>
    <property type="molecule type" value="Genomic_DNA"/>
</dbReference>
<dbReference type="Proteomes" id="UP000183788">
    <property type="component" value="Unassembled WGS sequence"/>
</dbReference>
<name>A0A1K1S128_9BACT</name>
<keyword evidence="5" id="KW-1185">Reference proteome</keyword>
<protein>
    <submittedName>
        <fullName evidence="3">GNAT family N-acetyltransferase</fullName>
    </submittedName>
    <submittedName>
        <fullName evidence="2">Protein N-acetyltransferase, RimJ/RimL family</fullName>
    </submittedName>
</protein>
<dbReference type="InterPro" id="IPR000182">
    <property type="entry name" value="GNAT_dom"/>
</dbReference>
<dbReference type="InterPro" id="IPR016181">
    <property type="entry name" value="Acyl_CoA_acyltransferase"/>
</dbReference>
<reference evidence="3 5" key="2">
    <citation type="submission" date="2023-11" db="EMBL/GenBank/DDBJ databases">
        <title>MicrobeMod: A computational toolkit for identifying prokaryotic methylation and restriction-modification with nanopore sequencing.</title>
        <authorList>
            <person name="Crits-Christoph A."/>
            <person name="Kang S.C."/>
            <person name="Lee H."/>
            <person name="Ostrov N."/>
        </authorList>
    </citation>
    <scope>NUCLEOTIDE SEQUENCE [LARGE SCALE GENOMIC DNA]</scope>
    <source>
        <strain evidence="3 5">ATCC 23090</strain>
    </source>
</reference>
<accession>A0A1K1S128</accession>
<dbReference type="OrthoDB" id="9795199at2"/>
<dbReference type="PROSITE" id="PS51186">
    <property type="entry name" value="GNAT"/>
    <property type="match status" value="1"/>
</dbReference>
<dbReference type="AlphaFoldDB" id="A0A1K1S128"/>
<gene>
    <name evidence="2" type="ORF">SAMN05661012_04568</name>
    <name evidence="3" type="ORF">SR876_24730</name>
</gene>
<evidence type="ECO:0000313" key="5">
    <source>
        <dbReference type="Proteomes" id="UP001326715"/>
    </source>
</evidence>
<dbReference type="GO" id="GO:0016747">
    <property type="term" value="F:acyltransferase activity, transferring groups other than amino-acyl groups"/>
    <property type="evidence" value="ECO:0007669"/>
    <property type="project" value="InterPro"/>
</dbReference>
<evidence type="ECO:0000259" key="1">
    <source>
        <dbReference type="PROSITE" id="PS51186"/>
    </source>
</evidence>
<dbReference type="EMBL" id="FPIZ01000016">
    <property type="protein sequence ID" value="SFW78059.1"/>
    <property type="molecule type" value="Genomic_DNA"/>
</dbReference>
<evidence type="ECO:0000313" key="3">
    <source>
        <dbReference type="EMBL" id="WQG88136.1"/>
    </source>
</evidence>
<dbReference type="SUPFAM" id="SSF55729">
    <property type="entry name" value="Acyl-CoA N-acyltransferases (Nat)"/>
    <property type="match status" value="1"/>
</dbReference>
<dbReference type="RefSeq" id="WP_072363542.1">
    <property type="nucleotide sequence ID" value="NZ_CP139972.1"/>
</dbReference>
<sequence>MTFNIQPTLENDQILLAPLQASDYDALYAVASDPAIWAQHPQNDRWKEEVFREFFDAALRSHGAFKIIDKVTGEIAGSTRYYEYDAGKNTIHIGYTFYATKYWGTGFNKAVKKLMLEYIFQYVDAVGFHVGVNNIRSQIAVSRLGAVKVAQVDMAYAYGPNRQNFVYNLSKNDYLH</sequence>
<dbReference type="PANTHER" id="PTHR43610">
    <property type="entry name" value="BLL6696 PROTEIN"/>
    <property type="match status" value="1"/>
</dbReference>
<dbReference type="PANTHER" id="PTHR43610:SF1">
    <property type="entry name" value="N-ACETYLTRANSFERASE DOMAIN-CONTAINING PROTEIN"/>
    <property type="match status" value="1"/>
</dbReference>
<evidence type="ECO:0000313" key="4">
    <source>
        <dbReference type="Proteomes" id="UP000183788"/>
    </source>
</evidence>
<dbReference type="Proteomes" id="UP001326715">
    <property type="component" value="Chromosome"/>
</dbReference>
<organism evidence="2 4">
    <name type="scientific">Chitinophaga sancti</name>
    <dbReference type="NCBI Taxonomy" id="1004"/>
    <lineage>
        <taxon>Bacteria</taxon>
        <taxon>Pseudomonadati</taxon>
        <taxon>Bacteroidota</taxon>
        <taxon>Chitinophagia</taxon>
        <taxon>Chitinophagales</taxon>
        <taxon>Chitinophagaceae</taxon>
        <taxon>Chitinophaga</taxon>
    </lineage>
</organism>
<reference evidence="2 4" key="1">
    <citation type="submission" date="2016-11" db="EMBL/GenBank/DDBJ databases">
        <authorList>
            <person name="Jaros S."/>
            <person name="Januszkiewicz K."/>
            <person name="Wedrychowicz H."/>
        </authorList>
    </citation>
    <scope>NUCLEOTIDE SEQUENCE [LARGE SCALE GENOMIC DNA]</scope>
    <source>
        <strain evidence="2 4">DSM 784</strain>
    </source>
</reference>
<keyword evidence="2" id="KW-0808">Transferase</keyword>
<feature type="domain" description="N-acetyltransferase" evidence="1">
    <location>
        <begin position="14"/>
        <end position="172"/>
    </location>
</feature>
<proteinExistence type="predicted"/>